<dbReference type="OrthoDB" id="7060633at2"/>
<reference evidence="1 2" key="1">
    <citation type="submission" date="2016-03" db="EMBL/GenBank/DDBJ databases">
        <authorList>
            <person name="Ploux O."/>
        </authorList>
    </citation>
    <scope>NUCLEOTIDE SEQUENCE [LARGE SCALE GENOMIC DNA]</scope>
    <source>
        <strain evidence="1 2">R-45363</strain>
    </source>
</reference>
<evidence type="ECO:0000313" key="2">
    <source>
        <dbReference type="Proteomes" id="UP000078090"/>
    </source>
</evidence>
<organism evidence="1 2">
    <name type="scientific">Methylomonas methanica</name>
    <dbReference type="NCBI Taxonomy" id="421"/>
    <lineage>
        <taxon>Bacteria</taxon>
        <taxon>Pseudomonadati</taxon>
        <taxon>Pseudomonadota</taxon>
        <taxon>Gammaproteobacteria</taxon>
        <taxon>Methylococcales</taxon>
        <taxon>Methylococcaceae</taxon>
        <taxon>Methylomonas</taxon>
    </lineage>
</organism>
<name>A0A177MS36_METMH</name>
<sequence length="127" mass="15153">MKRKQSSAFITTRKGFCYLTVKVGRSNFNIKRIRNYTLEPQEKRDIRRLYPDYLFDWKKINQQLAEKREVCRAYRSRRQAPRSAERTSDPFVTVSYDPRTRTIYASDACNSLALLDAVLHIERSRKK</sequence>
<evidence type="ECO:0000313" key="1">
    <source>
        <dbReference type="EMBL" id="OAI08093.1"/>
    </source>
</evidence>
<gene>
    <name evidence="1" type="ORF">A1332_08340</name>
</gene>
<accession>A0A177MS36</accession>
<protein>
    <submittedName>
        <fullName evidence="1">Uncharacterized protein</fullName>
    </submittedName>
</protein>
<dbReference type="EMBL" id="LUUG01000048">
    <property type="protein sequence ID" value="OAI08093.1"/>
    <property type="molecule type" value="Genomic_DNA"/>
</dbReference>
<comment type="caution">
    <text evidence="1">The sequence shown here is derived from an EMBL/GenBank/DDBJ whole genome shotgun (WGS) entry which is preliminary data.</text>
</comment>
<dbReference type="AlphaFoldDB" id="A0A177MS36"/>
<proteinExistence type="predicted"/>
<dbReference type="Proteomes" id="UP000078090">
    <property type="component" value="Unassembled WGS sequence"/>
</dbReference>